<reference evidence="8 9" key="1">
    <citation type="submission" date="2020-04" db="EMBL/GenBank/DDBJ databases">
        <authorList>
            <person name="Alioto T."/>
            <person name="Alioto T."/>
            <person name="Gomez Garrido J."/>
        </authorList>
    </citation>
    <scope>NUCLEOTIDE SEQUENCE [LARGE SCALE GENOMIC DNA]</scope>
</reference>
<keyword evidence="3 6" id="KW-1133">Transmembrane helix</keyword>
<organism evidence="8 9">
    <name type="scientific">Cloeon dipterum</name>
    <dbReference type="NCBI Taxonomy" id="197152"/>
    <lineage>
        <taxon>Eukaryota</taxon>
        <taxon>Metazoa</taxon>
        <taxon>Ecdysozoa</taxon>
        <taxon>Arthropoda</taxon>
        <taxon>Hexapoda</taxon>
        <taxon>Insecta</taxon>
        <taxon>Pterygota</taxon>
        <taxon>Palaeoptera</taxon>
        <taxon>Ephemeroptera</taxon>
        <taxon>Pisciforma</taxon>
        <taxon>Baetidae</taxon>
        <taxon>Cloeon</taxon>
    </lineage>
</organism>
<dbReference type="InterPro" id="IPR036513">
    <property type="entry name" value="STAS_dom_sf"/>
</dbReference>
<dbReference type="SUPFAM" id="SSF52091">
    <property type="entry name" value="SpoIIaa-like"/>
    <property type="match status" value="1"/>
</dbReference>
<evidence type="ECO:0000259" key="7">
    <source>
        <dbReference type="PROSITE" id="PS50801"/>
    </source>
</evidence>
<evidence type="ECO:0000256" key="6">
    <source>
        <dbReference type="SAM" id="Phobius"/>
    </source>
</evidence>
<evidence type="ECO:0000256" key="4">
    <source>
        <dbReference type="ARBA" id="ARBA00023136"/>
    </source>
</evidence>
<dbReference type="Pfam" id="PF00916">
    <property type="entry name" value="Sulfate_transp"/>
    <property type="match status" value="1"/>
</dbReference>
<evidence type="ECO:0000256" key="2">
    <source>
        <dbReference type="ARBA" id="ARBA00022692"/>
    </source>
</evidence>
<dbReference type="AlphaFoldDB" id="A0A8S1CGG4"/>
<feature type="transmembrane region" description="Helical" evidence="6">
    <location>
        <begin position="483"/>
        <end position="511"/>
    </location>
</feature>
<feature type="transmembrane region" description="Helical" evidence="6">
    <location>
        <begin position="445"/>
        <end position="462"/>
    </location>
</feature>
<comment type="subcellular location">
    <subcellularLocation>
        <location evidence="1">Membrane</location>
        <topology evidence="1">Multi-pass membrane protein</topology>
    </subcellularLocation>
</comment>
<dbReference type="CDD" id="cd07042">
    <property type="entry name" value="STAS_SulP_like_sulfate_transporter"/>
    <property type="match status" value="1"/>
</dbReference>
<dbReference type="InterPro" id="IPR011547">
    <property type="entry name" value="SLC26A/SulP_dom"/>
</dbReference>
<feature type="transmembrane region" description="Helical" evidence="6">
    <location>
        <begin position="266"/>
        <end position="286"/>
    </location>
</feature>
<evidence type="ECO:0000256" key="3">
    <source>
        <dbReference type="ARBA" id="ARBA00022989"/>
    </source>
</evidence>
<feature type="transmembrane region" description="Helical" evidence="6">
    <location>
        <begin position="180"/>
        <end position="198"/>
    </location>
</feature>
<name>A0A8S1CGG4_9INSE</name>
<feature type="transmembrane region" description="Helical" evidence="6">
    <location>
        <begin position="385"/>
        <end position="408"/>
    </location>
</feature>
<dbReference type="InterPro" id="IPR002645">
    <property type="entry name" value="STAS_dom"/>
</dbReference>
<feature type="transmembrane region" description="Helical" evidence="6">
    <location>
        <begin position="420"/>
        <end position="439"/>
    </location>
</feature>
<gene>
    <name evidence="8" type="ORF">CLODIP_2_CD04347</name>
</gene>
<keyword evidence="2 6" id="KW-0812">Transmembrane</keyword>
<protein>
    <recommendedName>
        <fullName evidence="7">STAS domain-containing protein</fullName>
    </recommendedName>
</protein>
<evidence type="ECO:0000313" key="8">
    <source>
        <dbReference type="EMBL" id="CAB3367199.1"/>
    </source>
</evidence>
<keyword evidence="4 6" id="KW-0472">Membrane</keyword>
<feature type="region of interest" description="Disordered" evidence="5">
    <location>
        <begin position="578"/>
        <end position="603"/>
    </location>
</feature>
<dbReference type="Proteomes" id="UP000494165">
    <property type="component" value="Unassembled WGS sequence"/>
</dbReference>
<proteinExistence type="predicted"/>
<dbReference type="GO" id="GO:0055085">
    <property type="term" value="P:transmembrane transport"/>
    <property type="evidence" value="ECO:0007669"/>
    <property type="project" value="InterPro"/>
</dbReference>
<dbReference type="Pfam" id="PF01740">
    <property type="entry name" value="STAS"/>
    <property type="match status" value="1"/>
</dbReference>
<feature type="transmembrane region" description="Helical" evidence="6">
    <location>
        <begin position="100"/>
        <end position="125"/>
    </location>
</feature>
<dbReference type="PROSITE" id="PS50801">
    <property type="entry name" value="STAS"/>
    <property type="match status" value="1"/>
</dbReference>
<evidence type="ECO:0000256" key="1">
    <source>
        <dbReference type="ARBA" id="ARBA00004141"/>
    </source>
</evidence>
<evidence type="ECO:0000313" key="9">
    <source>
        <dbReference type="Proteomes" id="UP000494165"/>
    </source>
</evidence>
<dbReference type="InterPro" id="IPR001902">
    <property type="entry name" value="SLC26A/SulP_fam"/>
</dbReference>
<dbReference type="EMBL" id="CADEPI010000029">
    <property type="protein sequence ID" value="CAB3367199.1"/>
    <property type="molecule type" value="Genomic_DNA"/>
</dbReference>
<sequence>MALTESSVYYHPHTSDLQINRPYYSQENLHEATDYAKPKINRIKHFFKSNCGDIRPLKIIRGIFPIFQWLPSYDWKLDFPCDLIAGVTVAIMHIPQGLGYALLAGVPAVTGIYMALFPNIAYFFLGTSRHNSMGTFAVITLLVGRSVAEFAKNPAYTHTVSMEVNGTWIEKNVMYTDIEVGTSVTLIVSFFHFIMYFFRMGIVCSLLSDALVNGFICGAGVHIFTSQIKAAVGVKPKRHSGPLNIVYTWIDMFKLLIYSTEYTRPAIFTAIILTVICMAVLIFNFYVLKPWLEKYTKIPFPMELVLIVAGVFAATGLELKKNYHTVDIGIIPKGIPAPTFPYLYLFKELLLNSFVTAVVAYAVSMSMAFILAEGENYEVDPNQEFLAHAVGNFFGSIFACIVYGASLSRSMVLRGVGGKTQFTALIAAGIIVIVLLWIADFFEPLPQSVLAAIIMFALRKILLQVTDLPRFWRHSRLDGMVWIIVFLCVVIIDIDYGLLIGVILSIGAIFLQGLKAYTCLVGNIPGTDLYLDVNRYRAAKQLTGVKIIRYQGAINFATRGHLREEVARLSGINAQKEKRRKNREMKKTEKMLKKQNGGMAEASTSRVEGTTNIAFVGDHTEINVPQKTYCIILDFYSMSSIDPAGSGALKKVYTEYREIDIPVFITGCLGPVFEQIKKCGYTEGEDALPLFPTIADAVHFAQNTIPQLKLPAREVEPVEFGAAAG</sequence>
<evidence type="ECO:0000256" key="5">
    <source>
        <dbReference type="SAM" id="MobiDB-lite"/>
    </source>
</evidence>
<dbReference type="GO" id="GO:0016020">
    <property type="term" value="C:membrane"/>
    <property type="evidence" value="ECO:0007669"/>
    <property type="project" value="UniProtKB-SubCell"/>
</dbReference>
<feature type="transmembrane region" description="Helical" evidence="6">
    <location>
        <begin position="349"/>
        <end position="373"/>
    </location>
</feature>
<dbReference type="Gene3D" id="3.30.750.24">
    <property type="entry name" value="STAS domain"/>
    <property type="match status" value="1"/>
</dbReference>
<keyword evidence="9" id="KW-1185">Reference proteome</keyword>
<feature type="domain" description="STAS" evidence="7">
    <location>
        <begin position="535"/>
        <end position="701"/>
    </location>
</feature>
<accession>A0A8S1CGG4</accession>
<dbReference type="PANTHER" id="PTHR11814">
    <property type="entry name" value="SULFATE TRANSPORTER"/>
    <property type="match status" value="1"/>
</dbReference>
<comment type="caution">
    <text evidence="8">The sequence shown here is derived from an EMBL/GenBank/DDBJ whole genome shotgun (WGS) entry which is preliminary data.</text>
</comment>
<dbReference type="OrthoDB" id="288203at2759"/>